<accession>A0A0C9WAY6</accession>
<name>A0A0C9WAY6_9AGAM</name>
<gene>
    <name evidence="2" type="ORF">HYDPIDRAFT_117172</name>
</gene>
<evidence type="ECO:0000313" key="3">
    <source>
        <dbReference type="Proteomes" id="UP000053820"/>
    </source>
</evidence>
<evidence type="ECO:0000313" key="2">
    <source>
        <dbReference type="EMBL" id="KIJ60462.1"/>
    </source>
</evidence>
<feature type="transmembrane region" description="Helical" evidence="1">
    <location>
        <begin position="20"/>
        <end position="39"/>
    </location>
</feature>
<reference evidence="2 3" key="1">
    <citation type="submission" date="2014-04" db="EMBL/GenBank/DDBJ databases">
        <title>Evolutionary Origins and Diversification of the Mycorrhizal Mutualists.</title>
        <authorList>
            <consortium name="DOE Joint Genome Institute"/>
            <consortium name="Mycorrhizal Genomics Consortium"/>
            <person name="Kohler A."/>
            <person name="Kuo A."/>
            <person name="Nagy L.G."/>
            <person name="Floudas D."/>
            <person name="Copeland A."/>
            <person name="Barry K.W."/>
            <person name="Cichocki N."/>
            <person name="Veneault-Fourrey C."/>
            <person name="LaButti K."/>
            <person name="Lindquist E.A."/>
            <person name="Lipzen A."/>
            <person name="Lundell T."/>
            <person name="Morin E."/>
            <person name="Murat C."/>
            <person name="Riley R."/>
            <person name="Ohm R."/>
            <person name="Sun H."/>
            <person name="Tunlid A."/>
            <person name="Henrissat B."/>
            <person name="Grigoriev I.V."/>
            <person name="Hibbett D.S."/>
            <person name="Martin F."/>
        </authorList>
    </citation>
    <scope>NUCLEOTIDE SEQUENCE [LARGE SCALE GENOMIC DNA]</scope>
    <source>
        <strain evidence="2 3">MD-312</strain>
    </source>
</reference>
<proteinExistence type="predicted"/>
<keyword evidence="1" id="KW-1133">Transmembrane helix</keyword>
<dbReference type="AlphaFoldDB" id="A0A0C9WAY6"/>
<protein>
    <submittedName>
        <fullName evidence="2">Uncharacterized protein</fullName>
    </submittedName>
</protein>
<keyword evidence="1" id="KW-0472">Membrane</keyword>
<dbReference type="EMBL" id="KN839872">
    <property type="protein sequence ID" value="KIJ60462.1"/>
    <property type="molecule type" value="Genomic_DNA"/>
</dbReference>
<organism evidence="2 3">
    <name type="scientific">Hydnomerulius pinastri MD-312</name>
    <dbReference type="NCBI Taxonomy" id="994086"/>
    <lineage>
        <taxon>Eukaryota</taxon>
        <taxon>Fungi</taxon>
        <taxon>Dikarya</taxon>
        <taxon>Basidiomycota</taxon>
        <taxon>Agaricomycotina</taxon>
        <taxon>Agaricomycetes</taxon>
        <taxon>Agaricomycetidae</taxon>
        <taxon>Boletales</taxon>
        <taxon>Boletales incertae sedis</taxon>
        <taxon>Leucogyrophana</taxon>
    </lineage>
</organism>
<evidence type="ECO:0000256" key="1">
    <source>
        <dbReference type="SAM" id="Phobius"/>
    </source>
</evidence>
<keyword evidence="1" id="KW-0812">Transmembrane</keyword>
<keyword evidence="3" id="KW-1185">Reference proteome</keyword>
<dbReference type="HOGENOM" id="CLU_3106663_0_0_1"/>
<sequence length="51" mass="5173">MDPLPVAFRSAHAGMQASSEISLASLLGLSVAAVVGLSGRSDRNSMTIGRS</sequence>
<dbReference type="Proteomes" id="UP000053820">
    <property type="component" value="Unassembled WGS sequence"/>
</dbReference>